<dbReference type="Proteomes" id="UP000267606">
    <property type="component" value="Unassembled WGS sequence"/>
</dbReference>
<keyword evidence="1" id="KW-0406">Ion transport</keyword>
<keyword evidence="1" id="KW-0813">Transport</keyword>
<reference evidence="7" key="1">
    <citation type="submission" date="2016-06" db="UniProtKB">
        <authorList>
            <consortium name="WormBaseParasite"/>
        </authorList>
    </citation>
    <scope>IDENTIFICATION</scope>
</reference>
<evidence type="ECO:0000313" key="7">
    <source>
        <dbReference type="WBParaSite" id="OFLC_0001283001-mRNA-1"/>
    </source>
</evidence>
<dbReference type="AlphaFoldDB" id="A0A183HZB7"/>
<evidence type="ECO:0000259" key="4">
    <source>
        <dbReference type="PROSITE" id="PS51846"/>
    </source>
</evidence>
<dbReference type="InterPro" id="IPR045095">
    <property type="entry name" value="ACDP"/>
</dbReference>
<dbReference type="GO" id="GO:0006811">
    <property type="term" value="P:monoatomic ion transport"/>
    <property type="evidence" value="ECO:0007669"/>
    <property type="project" value="UniProtKB-KW"/>
</dbReference>
<evidence type="ECO:0000313" key="6">
    <source>
        <dbReference type="Proteomes" id="UP000267606"/>
    </source>
</evidence>
<organism evidence="7">
    <name type="scientific">Onchocerca flexuosa</name>
    <dbReference type="NCBI Taxonomy" id="387005"/>
    <lineage>
        <taxon>Eukaryota</taxon>
        <taxon>Metazoa</taxon>
        <taxon>Ecdysozoa</taxon>
        <taxon>Nematoda</taxon>
        <taxon>Chromadorea</taxon>
        <taxon>Rhabditida</taxon>
        <taxon>Spirurina</taxon>
        <taxon>Spiruromorpha</taxon>
        <taxon>Filarioidea</taxon>
        <taxon>Onchocercidae</taxon>
        <taxon>Onchocerca</taxon>
    </lineage>
</organism>
<dbReference type="WBParaSite" id="OFLC_0001283001-mRNA-1">
    <property type="protein sequence ID" value="OFLC_0001283001-mRNA-1"/>
    <property type="gene ID" value="OFLC_0001283001"/>
</dbReference>
<dbReference type="STRING" id="387005.A0A183HZB7"/>
<dbReference type="EMBL" id="UZAJ01039947">
    <property type="protein sequence ID" value="VDP12269.1"/>
    <property type="molecule type" value="Genomic_DNA"/>
</dbReference>
<protein>
    <submittedName>
        <fullName evidence="7">CNNM transmembrane domain-containing protein</fullName>
    </submittedName>
</protein>
<dbReference type="PANTHER" id="PTHR12064">
    <property type="entry name" value="METAL TRANSPORTER CNNM"/>
    <property type="match status" value="1"/>
</dbReference>
<reference evidence="5 6" key="2">
    <citation type="submission" date="2018-11" db="EMBL/GenBank/DDBJ databases">
        <authorList>
            <consortium name="Pathogen Informatics"/>
        </authorList>
    </citation>
    <scope>NUCLEOTIDE SEQUENCE [LARGE SCALE GENOMIC DNA]</scope>
</reference>
<dbReference type="PROSITE" id="PS51846">
    <property type="entry name" value="CNNM"/>
    <property type="match status" value="1"/>
</dbReference>
<dbReference type="GO" id="GO:0010960">
    <property type="term" value="P:magnesium ion homeostasis"/>
    <property type="evidence" value="ECO:0007669"/>
    <property type="project" value="InterPro"/>
</dbReference>
<evidence type="ECO:0000256" key="1">
    <source>
        <dbReference type="ARBA" id="ARBA00023065"/>
    </source>
</evidence>
<dbReference type="Pfam" id="PF01595">
    <property type="entry name" value="CNNM"/>
    <property type="match status" value="1"/>
</dbReference>
<name>A0A183HZB7_9BILA</name>
<keyword evidence="2 3" id="KW-1133">Transmembrane helix</keyword>
<dbReference type="InterPro" id="IPR002550">
    <property type="entry name" value="CNNM"/>
</dbReference>
<accession>A0A183HZB7</accession>
<feature type="domain" description="CNNM transmembrane" evidence="4">
    <location>
        <begin position="61"/>
        <end position="246"/>
    </location>
</feature>
<sequence length="262" mass="29719">MYDVERIKPNARFSMTLFRTNLWPSKYDSICLIDADRCLAMLSVSLQISVNLLASRSPHWISFPLHSLIVIILLMLTISVLFSGLNLSFKSVAINELNIITHLGDAYKNRLAKNIIPVCKHLNWLICTFAIVNVIINCELSFLLENILQYISNSPFLPLTLLNISFLLFLGIISVAKCNRRGSRIASKTRYTIWFAMIVFSPVTWPISKNLDAILGSQGCEVHDRSIIEFLILESARTNSAIFSGMHFELFLNPVTLLSNYF</sequence>
<keyword evidence="2 3" id="KW-0472">Membrane</keyword>
<feature type="transmembrane region" description="Helical" evidence="3">
    <location>
        <begin position="156"/>
        <end position="179"/>
    </location>
</feature>
<dbReference type="GO" id="GO:0005886">
    <property type="term" value="C:plasma membrane"/>
    <property type="evidence" value="ECO:0007669"/>
    <property type="project" value="TreeGrafter"/>
</dbReference>
<dbReference type="GO" id="GO:0022857">
    <property type="term" value="F:transmembrane transporter activity"/>
    <property type="evidence" value="ECO:0007669"/>
    <property type="project" value="TreeGrafter"/>
</dbReference>
<evidence type="ECO:0000256" key="2">
    <source>
        <dbReference type="PROSITE-ProRule" id="PRU01193"/>
    </source>
</evidence>
<gene>
    <name evidence="5" type="ORF">OFLC_LOCUS12829</name>
</gene>
<feature type="transmembrane region" description="Helical" evidence="3">
    <location>
        <begin position="122"/>
        <end position="144"/>
    </location>
</feature>
<dbReference type="PANTHER" id="PTHR12064:SF94">
    <property type="entry name" value="UNEXTENDED PROTEIN"/>
    <property type="match status" value="1"/>
</dbReference>
<keyword evidence="6" id="KW-1185">Reference proteome</keyword>
<feature type="transmembrane region" description="Helical" evidence="3">
    <location>
        <begin position="60"/>
        <end position="82"/>
    </location>
</feature>
<proteinExistence type="predicted"/>
<evidence type="ECO:0000256" key="3">
    <source>
        <dbReference type="SAM" id="Phobius"/>
    </source>
</evidence>
<evidence type="ECO:0000313" key="5">
    <source>
        <dbReference type="EMBL" id="VDP12269.1"/>
    </source>
</evidence>
<keyword evidence="2 3" id="KW-0812">Transmembrane</keyword>